<accession>X0SYC0</accession>
<evidence type="ECO:0000256" key="5">
    <source>
        <dbReference type="ARBA" id="ARBA00023125"/>
    </source>
</evidence>
<dbReference type="PANTHER" id="PTHR32182">
    <property type="entry name" value="DNA REPLICATION AND REPAIR PROTEIN RECF"/>
    <property type="match status" value="1"/>
</dbReference>
<dbReference type="Gene3D" id="1.20.1050.90">
    <property type="entry name" value="RecF/RecN/SMC, N-terminal domain"/>
    <property type="match status" value="1"/>
</dbReference>
<evidence type="ECO:0000313" key="6">
    <source>
        <dbReference type="EMBL" id="GAF86213.1"/>
    </source>
</evidence>
<evidence type="ECO:0000256" key="4">
    <source>
        <dbReference type="ARBA" id="ARBA00022840"/>
    </source>
</evidence>
<dbReference type="GO" id="GO:0000731">
    <property type="term" value="P:DNA synthesis involved in DNA repair"/>
    <property type="evidence" value="ECO:0007669"/>
    <property type="project" value="TreeGrafter"/>
</dbReference>
<gene>
    <name evidence="6" type="ORF">S01H1_26786</name>
</gene>
<dbReference type="InterPro" id="IPR027417">
    <property type="entry name" value="P-loop_NTPase"/>
</dbReference>
<sequence length="195" mass="22137">LIGERRAEGSQLDFWDQELLEHGSYLIAQRQLMVAELNDLAQPIHYQLTAEQEKLRMTYLPSVGVTDFGDRLRDVRKKEIAQGMSLVGPHRDDLAFLIGDVNMNVYGSRGQQRTIALSLKLAEARFMRSKISDEPIMLLDDMLSELDAERRHHLLGSVASYQQVVITTTDLEHFDPGFLAEAALFRVSEGRIEPL</sequence>
<dbReference type="AlphaFoldDB" id="X0SYC0"/>
<keyword evidence="2" id="KW-0235">DNA replication</keyword>
<reference evidence="6" key="1">
    <citation type="journal article" date="2014" name="Front. Microbiol.">
        <title>High frequency of phylogenetically diverse reductive dehalogenase-homologous genes in deep subseafloor sedimentary metagenomes.</title>
        <authorList>
            <person name="Kawai M."/>
            <person name="Futagami T."/>
            <person name="Toyoda A."/>
            <person name="Takaki Y."/>
            <person name="Nishi S."/>
            <person name="Hori S."/>
            <person name="Arai W."/>
            <person name="Tsubouchi T."/>
            <person name="Morono Y."/>
            <person name="Uchiyama I."/>
            <person name="Ito T."/>
            <person name="Fujiyama A."/>
            <person name="Inagaki F."/>
            <person name="Takami H."/>
        </authorList>
    </citation>
    <scope>NUCLEOTIDE SEQUENCE</scope>
    <source>
        <strain evidence="6">Expedition CK06-06</strain>
    </source>
</reference>
<dbReference type="InterPro" id="IPR042174">
    <property type="entry name" value="RecF_2"/>
</dbReference>
<dbReference type="GO" id="GO:0006260">
    <property type="term" value="P:DNA replication"/>
    <property type="evidence" value="ECO:0007669"/>
    <property type="project" value="UniProtKB-KW"/>
</dbReference>
<dbReference type="HAMAP" id="MF_00365">
    <property type="entry name" value="RecF"/>
    <property type="match status" value="1"/>
</dbReference>
<keyword evidence="5" id="KW-0238">DNA-binding</keyword>
<feature type="non-terminal residue" evidence="6">
    <location>
        <position position="1"/>
    </location>
</feature>
<dbReference type="GO" id="GO:0005524">
    <property type="term" value="F:ATP binding"/>
    <property type="evidence" value="ECO:0007669"/>
    <property type="project" value="UniProtKB-KW"/>
</dbReference>
<dbReference type="GO" id="GO:0003697">
    <property type="term" value="F:single-stranded DNA binding"/>
    <property type="evidence" value="ECO:0007669"/>
    <property type="project" value="InterPro"/>
</dbReference>
<dbReference type="GO" id="GO:0006302">
    <property type="term" value="P:double-strand break repair"/>
    <property type="evidence" value="ECO:0007669"/>
    <property type="project" value="TreeGrafter"/>
</dbReference>
<comment type="caution">
    <text evidence="6">The sequence shown here is derived from an EMBL/GenBank/DDBJ whole genome shotgun (WGS) entry which is preliminary data.</text>
</comment>
<evidence type="ECO:0008006" key="7">
    <source>
        <dbReference type="Google" id="ProtNLM"/>
    </source>
</evidence>
<evidence type="ECO:0000256" key="3">
    <source>
        <dbReference type="ARBA" id="ARBA00022741"/>
    </source>
</evidence>
<dbReference type="PANTHER" id="PTHR32182:SF0">
    <property type="entry name" value="DNA REPLICATION AND REPAIR PROTEIN RECF"/>
    <property type="match status" value="1"/>
</dbReference>
<keyword evidence="4" id="KW-0067">ATP-binding</keyword>
<dbReference type="SUPFAM" id="SSF52540">
    <property type="entry name" value="P-loop containing nucleoside triphosphate hydrolases"/>
    <property type="match status" value="1"/>
</dbReference>
<evidence type="ECO:0000256" key="2">
    <source>
        <dbReference type="ARBA" id="ARBA00022705"/>
    </source>
</evidence>
<dbReference type="EMBL" id="BARS01016258">
    <property type="protein sequence ID" value="GAF86213.1"/>
    <property type="molecule type" value="Genomic_DNA"/>
</dbReference>
<keyword evidence="3" id="KW-0547">Nucleotide-binding</keyword>
<proteinExistence type="inferred from homology"/>
<name>X0SYC0_9ZZZZ</name>
<protein>
    <recommendedName>
        <fullName evidence="7">DNA replication and repair protein RecF</fullName>
    </recommendedName>
</protein>
<organism evidence="6">
    <name type="scientific">marine sediment metagenome</name>
    <dbReference type="NCBI Taxonomy" id="412755"/>
    <lineage>
        <taxon>unclassified sequences</taxon>
        <taxon>metagenomes</taxon>
        <taxon>ecological metagenomes</taxon>
    </lineage>
</organism>
<keyword evidence="1" id="KW-0963">Cytoplasm</keyword>
<dbReference type="InterPro" id="IPR001238">
    <property type="entry name" value="DNA-binding_RecF"/>
</dbReference>
<evidence type="ECO:0000256" key="1">
    <source>
        <dbReference type="ARBA" id="ARBA00022490"/>
    </source>
</evidence>